<dbReference type="PANTHER" id="PTHR47113">
    <property type="entry name" value="LD09343P"/>
    <property type="match status" value="1"/>
</dbReference>
<dbReference type="Proteomes" id="UP001497497">
    <property type="component" value="Unassembled WGS sequence"/>
</dbReference>
<evidence type="ECO:0000313" key="2">
    <source>
        <dbReference type="Proteomes" id="UP001497497"/>
    </source>
</evidence>
<gene>
    <name evidence="1" type="ORF">GSLYS_00017162001</name>
</gene>
<accession>A0AAV2IA69</accession>
<dbReference type="PROSITE" id="PS51221">
    <property type="entry name" value="TTL"/>
    <property type="match status" value="1"/>
</dbReference>
<dbReference type="SUPFAM" id="SSF56059">
    <property type="entry name" value="Glutathione synthetase ATP-binding domain-like"/>
    <property type="match status" value="1"/>
</dbReference>
<organism evidence="1 2">
    <name type="scientific">Lymnaea stagnalis</name>
    <name type="common">Great pond snail</name>
    <name type="synonym">Helix stagnalis</name>
    <dbReference type="NCBI Taxonomy" id="6523"/>
    <lineage>
        <taxon>Eukaryota</taxon>
        <taxon>Metazoa</taxon>
        <taxon>Spiralia</taxon>
        <taxon>Lophotrochozoa</taxon>
        <taxon>Mollusca</taxon>
        <taxon>Gastropoda</taxon>
        <taxon>Heterobranchia</taxon>
        <taxon>Euthyneura</taxon>
        <taxon>Panpulmonata</taxon>
        <taxon>Hygrophila</taxon>
        <taxon>Lymnaeoidea</taxon>
        <taxon>Lymnaeidae</taxon>
        <taxon>Lymnaea</taxon>
    </lineage>
</organism>
<keyword evidence="2" id="KW-1185">Reference proteome</keyword>
<evidence type="ECO:0000313" key="1">
    <source>
        <dbReference type="EMBL" id="CAL1543628.1"/>
    </source>
</evidence>
<dbReference type="InterPro" id="IPR053317">
    <property type="entry name" value="Tubulin_polyglutamylase"/>
</dbReference>
<dbReference type="Pfam" id="PF03133">
    <property type="entry name" value="TTL"/>
    <property type="match status" value="1"/>
</dbReference>
<reference evidence="1 2" key="1">
    <citation type="submission" date="2024-04" db="EMBL/GenBank/DDBJ databases">
        <authorList>
            <consortium name="Genoscope - CEA"/>
            <person name="William W."/>
        </authorList>
    </citation>
    <scope>NUCLEOTIDE SEQUENCE [LARGE SCALE GENOMIC DNA]</scope>
</reference>
<comment type="caution">
    <text evidence="1">The sequence shown here is derived from an EMBL/GenBank/DDBJ whole genome shotgun (WGS) entry which is preliminary data.</text>
</comment>
<sequence>GYLKHVYQVFEKMGFKFGDKNSDWLVMWSHDYPFVTYKSVMQNLKPYQKINHFPGSGYITNKVYLAQTNMHFIPLAFALPAQKSSFVNFASSNTNTSWVQKSNNHRGIQVKKFGDVDLTKGDTFVQQFIGNPFLIDGRMFDIGVYMVIASIDPLRAYVIDGETLFRFCPQEYYPFDSNNLDKYVIGDDYLPMWKLPSLEKYILTHGFSFKNSFNNFLITMGHEPKALWDKIYFAIREVLLQKESELVSSLQKYQSKRNFFEMMRFDFLVDDHMQVFLMEANMSPNLSSDHFPDNARLYEHVIFNYLGLVGVGHLTSSSNKTSFSHDDPMYVSSQDIHVFPEYCLGKACTANCHPLVCKLCKQCLTSDLSNAIKTAYLEHNRRGSARRIFPPPISPSDALKWTPKSDLIPMDKLNWKNKVMYIWFIGKCKQDITWCS</sequence>
<proteinExistence type="predicted"/>
<dbReference type="EMBL" id="CAXITT010000566">
    <property type="protein sequence ID" value="CAL1543628.1"/>
    <property type="molecule type" value="Genomic_DNA"/>
</dbReference>
<dbReference type="Gene3D" id="3.30.470.20">
    <property type="entry name" value="ATP-grasp fold, B domain"/>
    <property type="match status" value="1"/>
</dbReference>
<dbReference type="PANTHER" id="PTHR47113:SF1">
    <property type="entry name" value="LD09343P"/>
    <property type="match status" value="1"/>
</dbReference>
<dbReference type="AlphaFoldDB" id="A0AAV2IA69"/>
<feature type="non-terminal residue" evidence="1">
    <location>
        <position position="1"/>
    </location>
</feature>
<name>A0AAV2IA69_LYMST</name>
<protein>
    <submittedName>
        <fullName evidence="1">Uncharacterized protein</fullName>
    </submittedName>
</protein>
<dbReference type="InterPro" id="IPR004344">
    <property type="entry name" value="TTL/TTLL_fam"/>
</dbReference>